<dbReference type="OMA" id="WESGAFW"/>
<keyword evidence="3" id="KW-1185">Reference proteome</keyword>
<name>A0A179IJU5_CORDF</name>
<protein>
    <recommendedName>
        <fullName evidence="1">Aminoglycoside phosphotransferase domain-containing protein</fullName>
    </recommendedName>
</protein>
<organism evidence="2 3">
    <name type="scientific">Cordyceps confragosa</name>
    <name type="common">Lecanicillium lecanii</name>
    <dbReference type="NCBI Taxonomy" id="2714763"/>
    <lineage>
        <taxon>Eukaryota</taxon>
        <taxon>Fungi</taxon>
        <taxon>Dikarya</taxon>
        <taxon>Ascomycota</taxon>
        <taxon>Pezizomycotina</taxon>
        <taxon>Sordariomycetes</taxon>
        <taxon>Hypocreomycetidae</taxon>
        <taxon>Hypocreales</taxon>
        <taxon>Cordycipitaceae</taxon>
        <taxon>Akanthomyces</taxon>
    </lineage>
</organism>
<evidence type="ECO:0000259" key="1">
    <source>
        <dbReference type="Pfam" id="PF01636"/>
    </source>
</evidence>
<accession>A0A179IJU5</accession>
<dbReference type="Pfam" id="PF01636">
    <property type="entry name" value="APH"/>
    <property type="match status" value="1"/>
</dbReference>
<proteinExistence type="predicted"/>
<dbReference type="InterPro" id="IPR002575">
    <property type="entry name" value="Aminoglycoside_PTrfase"/>
</dbReference>
<sequence length="518" mass="59300">MTTRNLLSGPITLSSATGRSANVLHALQYPLRKLAFYRYIEGHRALLAEVIAHHLGTKPTEIVISPQEWWRHGSFNLCVPLRVNVDSAQSNVPRFAFIRFPLPYRVGEETSPGNSDEKLSCEAATYAWLEENCSSVPIPKLYGFGLSTNQRFTNASLLPWWSRWYHEIRRLFLAAFGREQPSRYVSHTSSRFADLDIGYLLIETITSGKMLSESWDDARDAPRLHNLQGDLARVMVSLARVPLPCIGAFRMDSNGYVRLDNRPMSVTTTIHENEGLSLDIPRRTTFSSVKEFVSSQLAAFENRFFEQPNGVASYEDAWYQMASFAAAKLTFPQLFRDDLGNGPFVFSLTDLHRSNIFVDENWNITCIIDLEFACSWPVEFLQTPYWLDGGTIDQVTSVGFAPIHEEFMEHIRREEKLQQCNNLDTEPLSSIMQQSWANGTFWVPLALRDPVSFQGIFYKSILNGHFDFPNEELDNGAYLRFCSRLFRHDIPSIIDRKIDDQKSYMDRLTQAFADHAEE</sequence>
<comment type="caution">
    <text evidence="2">The sequence shown here is derived from an EMBL/GenBank/DDBJ whole genome shotgun (WGS) entry which is preliminary data.</text>
</comment>
<reference evidence="2 3" key="1">
    <citation type="submission" date="2016-03" db="EMBL/GenBank/DDBJ databases">
        <title>Fine-scale spatial genetic structure of a fungal parasite of coffee scale insects.</title>
        <authorList>
            <person name="Jackson D."/>
            <person name="Zemenick K.A."/>
            <person name="Malloure B."/>
            <person name="Quandt C.A."/>
            <person name="James T.Y."/>
        </authorList>
    </citation>
    <scope>NUCLEOTIDE SEQUENCE [LARGE SCALE GENOMIC DNA]</scope>
    <source>
        <strain evidence="2 3">UM487</strain>
    </source>
</reference>
<dbReference type="OrthoDB" id="4865402at2759"/>
<gene>
    <name evidence="2" type="ORF">LLEC1_06112</name>
</gene>
<dbReference type="InterPro" id="IPR051678">
    <property type="entry name" value="AGP_Transferase"/>
</dbReference>
<dbReference type="EMBL" id="LUKN01001000">
    <property type="protein sequence ID" value="OAR01764.1"/>
    <property type="molecule type" value="Genomic_DNA"/>
</dbReference>
<dbReference type="PANTHER" id="PTHR21310:SF37">
    <property type="entry name" value="AMINOGLYCOSIDE PHOSPHOTRANSFERASE DOMAIN-CONTAINING PROTEIN"/>
    <property type="match status" value="1"/>
</dbReference>
<feature type="domain" description="Aminoglycoside phosphotransferase" evidence="1">
    <location>
        <begin position="312"/>
        <end position="375"/>
    </location>
</feature>
<dbReference type="Proteomes" id="UP000243081">
    <property type="component" value="Unassembled WGS sequence"/>
</dbReference>
<evidence type="ECO:0000313" key="3">
    <source>
        <dbReference type="Proteomes" id="UP000243081"/>
    </source>
</evidence>
<dbReference type="InterPro" id="IPR011009">
    <property type="entry name" value="Kinase-like_dom_sf"/>
</dbReference>
<dbReference type="AlphaFoldDB" id="A0A179IJU5"/>
<dbReference type="SUPFAM" id="SSF56112">
    <property type="entry name" value="Protein kinase-like (PK-like)"/>
    <property type="match status" value="1"/>
</dbReference>
<dbReference type="PANTHER" id="PTHR21310">
    <property type="entry name" value="AMINOGLYCOSIDE PHOSPHOTRANSFERASE-RELATED-RELATED"/>
    <property type="match status" value="1"/>
</dbReference>
<evidence type="ECO:0000313" key="2">
    <source>
        <dbReference type="EMBL" id="OAR01764.1"/>
    </source>
</evidence>